<gene>
    <name evidence="2" type="ORF">GPA26_03430</name>
</gene>
<dbReference type="EMBL" id="WTVR01000005">
    <property type="protein sequence ID" value="NMF87526.1"/>
    <property type="molecule type" value="Genomic_DNA"/>
</dbReference>
<accession>A0ABX1MLF5</accession>
<comment type="caution">
    <text evidence="2">The sequence shown here is derived from an EMBL/GenBank/DDBJ whole genome shotgun (WGS) entry which is preliminary data.</text>
</comment>
<dbReference type="CDD" id="cd12108">
    <property type="entry name" value="Hr-like"/>
    <property type="match status" value="1"/>
</dbReference>
<dbReference type="InterPro" id="IPR012312">
    <property type="entry name" value="Hemerythrin-like"/>
</dbReference>
<keyword evidence="3" id="KW-1185">Reference proteome</keyword>
<reference evidence="2 3" key="1">
    <citation type="submission" date="2019-12" db="EMBL/GenBank/DDBJ databases">
        <title>Comparative genomics gives insights into the taxonomy of the Azoarcus-Aromatoleum group and reveals separate origins of nif in the plant-associated Azoarcus and non-plant-associated Aromatoleum sub-groups.</title>
        <authorList>
            <person name="Lafos M."/>
            <person name="Maluk M."/>
            <person name="Batista M."/>
            <person name="Junghare M."/>
            <person name="Carmona M."/>
            <person name="Faoro H."/>
            <person name="Cruz L.M."/>
            <person name="Battistoni F."/>
            <person name="De Souza E."/>
            <person name="Pedrosa F."/>
            <person name="Chen W.-M."/>
            <person name="Poole P.S."/>
            <person name="Dixon R.A."/>
            <person name="James E.K."/>
        </authorList>
    </citation>
    <scope>NUCLEOTIDE SEQUENCE [LARGE SCALE GENOMIC DNA]</scope>
    <source>
        <strain evidence="2 3">ToN1</strain>
    </source>
</reference>
<dbReference type="RefSeq" id="WP_169204970.1">
    <property type="nucleotide sequence ID" value="NZ_CP059560.1"/>
</dbReference>
<organism evidence="2 3">
    <name type="scientific">Aromatoleum petrolei</name>
    <dbReference type="NCBI Taxonomy" id="76116"/>
    <lineage>
        <taxon>Bacteria</taxon>
        <taxon>Pseudomonadati</taxon>
        <taxon>Pseudomonadota</taxon>
        <taxon>Betaproteobacteria</taxon>
        <taxon>Rhodocyclales</taxon>
        <taxon>Rhodocyclaceae</taxon>
        <taxon>Aromatoleum</taxon>
    </lineage>
</organism>
<name>A0ABX1MLF5_9RHOO</name>
<feature type="domain" description="Hemerythrin-like" evidence="1">
    <location>
        <begin position="5"/>
        <end position="138"/>
    </location>
</feature>
<evidence type="ECO:0000259" key="1">
    <source>
        <dbReference type="Pfam" id="PF01814"/>
    </source>
</evidence>
<proteinExistence type="predicted"/>
<dbReference type="Gene3D" id="1.20.120.520">
    <property type="entry name" value="nmb1532 protein domain like"/>
    <property type="match status" value="1"/>
</dbReference>
<evidence type="ECO:0000313" key="2">
    <source>
        <dbReference type="EMBL" id="NMF87526.1"/>
    </source>
</evidence>
<sequence>MTAHVQKWRAEHANYRKLLDLLEALIANFVDGDELDYDLMADIVYYMTQYPDHYHHPREDEAFGRLLAHDPQARPLIEHLTGEHRSIAESSARLATDLAAAAAGTMMPRATLQADVHDYVVFLKDHMDTEEREIFPRLDASLSDDDWFLVDSAIHFASDPIFGDTVQERFRSIHRHIAGQVHCGCEEPAEAACCLD</sequence>
<dbReference type="Pfam" id="PF01814">
    <property type="entry name" value="Hemerythrin"/>
    <property type="match status" value="1"/>
</dbReference>
<dbReference type="PANTHER" id="PTHR39966">
    <property type="entry name" value="BLL2471 PROTEIN-RELATED"/>
    <property type="match status" value="1"/>
</dbReference>
<dbReference type="PANTHER" id="PTHR39966:SF1">
    <property type="entry name" value="HEMERYTHRIN-LIKE DOMAIN-CONTAINING PROTEIN"/>
    <property type="match status" value="1"/>
</dbReference>
<protein>
    <submittedName>
        <fullName evidence="2">Hemerythrin domain-containing protein</fullName>
    </submittedName>
</protein>
<evidence type="ECO:0000313" key="3">
    <source>
        <dbReference type="Proteomes" id="UP000652074"/>
    </source>
</evidence>
<dbReference type="Proteomes" id="UP000652074">
    <property type="component" value="Unassembled WGS sequence"/>
</dbReference>